<dbReference type="Gene3D" id="1.10.30.50">
    <property type="match status" value="1"/>
</dbReference>
<comment type="caution">
    <text evidence="1">The sequence shown here is derived from an EMBL/GenBank/DDBJ whole genome shotgun (WGS) entry which is preliminary data.</text>
</comment>
<dbReference type="Proteomes" id="UP000249396">
    <property type="component" value="Unassembled WGS sequence"/>
</dbReference>
<organism evidence="1 2">
    <name type="scientific">Candidatus Methylumidiphilus alinenensis</name>
    <dbReference type="NCBI Taxonomy" id="2202197"/>
    <lineage>
        <taxon>Bacteria</taxon>
        <taxon>Pseudomonadati</taxon>
        <taxon>Pseudomonadota</taxon>
        <taxon>Gammaproteobacteria</taxon>
        <taxon>Methylococcales</taxon>
        <taxon>Candidatus Methylumidiphilus</taxon>
    </lineage>
</organism>
<dbReference type="AlphaFoldDB" id="A0A2W4SPI9"/>
<evidence type="ECO:0000313" key="2">
    <source>
        <dbReference type="Proteomes" id="UP000249396"/>
    </source>
</evidence>
<protein>
    <submittedName>
        <fullName evidence="1">TIGR02646 family protein</fullName>
    </submittedName>
</protein>
<reference evidence="1 2" key="1">
    <citation type="journal article" date="2018" name="Aquat. Microb. Ecol.">
        <title>Gammaproteobacterial methanotrophs dominate.</title>
        <authorList>
            <person name="Rissanen A.J."/>
            <person name="Saarenheimo J."/>
            <person name="Tiirola M."/>
            <person name="Peura S."/>
            <person name="Aalto S.L."/>
            <person name="Karvinen A."/>
            <person name="Nykanen H."/>
        </authorList>
    </citation>
    <scope>NUCLEOTIDE SEQUENCE [LARGE SCALE GENOMIC DNA]</scope>
    <source>
        <strain evidence="1">AMbin10</strain>
    </source>
</reference>
<name>A0A2W4SPI9_9GAMM</name>
<dbReference type="EMBL" id="QJPH01000414">
    <property type="protein sequence ID" value="PZN74734.1"/>
    <property type="molecule type" value="Genomic_DNA"/>
</dbReference>
<gene>
    <name evidence="1" type="ORF">DM484_20550</name>
</gene>
<proteinExistence type="predicted"/>
<dbReference type="NCBIfam" id="TIGR02646">
    <property type="entry name" value="retron system putative HNH endonuclease"/>
    <property type="match status" value="1"/>
</dbReference>
<dbReference type="InterPro" id="IPR013467">
    <property type="entry name" value="HNH78-like"/>
</dbReference>
<evidence type="ECO:0000313" key="1">
    <source>
        <dbReference type="EMBL" id="PZN74734.1"/>
    </source>
</evidence>
<accession>A0A2W4SPI9</accession>
<sequence>MEIPWSAGRKLQSVIELQHRTTIPPRLNEFLESNLHADPDVFEAQAFQPINKAIKKCLNEDQGSLCVYCETHLAAENRQIDHIKPKKDHPQLAFTYTNFAHSCINDKTCGQKKKGGLLPIEPGLGCNDQFMLSTNGVQGLPCEVPNYL</sequence>